<feature type="region of interest" description="Disordered" evidence="1">
    <location>
        <begin position="622"/>
        <end position="660"/>
    </location>
</feature>
<feature type="compositionally biased region" description="Polar residues" evidence="1">
    <location>
        <begin position="1487"/>
        <end position="1502"/>
    </location>
</feature>
<feature type="compositionally biased region" description="Polar residues" evidence="1">
    <location>
        <begin position="1014"/>
        <end position="1024"/>
    </location>
</feature>
<dbReference type="Pfam" id="PF15395">
    <property type="entry name" value="DUF4617"/>
    <property type="match status" value="2"/>
</dbReference>
<gene>
    <name evidence="2" type="primary">RESF1</name>
</gene>
<evidence type="ECO:0000313" key="3">
    <source>
        <dbReference type="Proteomes" id="UP000007754"/>
    </source>
</evidence>
<feature type="compositionally biased region" description="Basic and acidic residues" evidence="1">
    <location>
        <begin position="629"/>
        <end position="639"/>
    </location>
</feature>
<reference evidence="2" key="2">
    <citation type="submission" date="2025-08" db="UniProtKB">
        <authorList>
            <consortium name="Ensembl"/>
        </authorList>
    </citation>
    <scope>IDENTIFICATION</scope>
</reference>
<evidence type="ECO:0000313" key="2">
    <source>
        <dbReference type="Ensembl" id="ENSTGUP00000034455.1"/>
    </source>
</evidence>
<dbReference type="Proteomes" id="UP000007754">
    <property type="component" value="Chromosome 1A"/>
</dbReference>
<name>A0A674HIT1_TAEGU</name>
<feature type="compositionally biased region" description="Polar residues" evidence="1">
    <location>
        <begin position="1323"/>
        <end position="1337"/>
    </location>
</feature>
<feature type="region of interest" description="Disordered" evidence="1">
    <location>
        <begin position="459"/>
        <end position="528"/>
    </location>
</feature>
<feature type="region of interest" description="Disordered" evidence="1">
    <location>
        <begin position="1243"/>
        <end position="1269"/>
    </location>
</feature>
<feature type="compositionally biased region" description="Polar residues" evidence="1">
    <location>
        <begin position="499"/>
        <end position="528"/>
    </location>
</feature>
<reference evidence="2" key="3">
    <citation type="submission" date="2025-09" db="UniProtKB">
        <authorList>
            <consortium name="Ensembl"/>
        </authorList>
    </citation>
    <scope>IDENTIFICATION</scope>
</reference>
<feature type="region of interest" description="Disordered" evidence="1">
    <location>
        <begin position="998"/>
        <end position="1030"/>
    </location>
</feature>
<feature type="region of interest" description="Disordered" evidence="1">
    <location>
        <begin position="1571"/>
        <end position="1596"/>
    </location>
</feature>
<dbReference type="InterPro" id="IPR027866">
    <property type="entry name" value="RESF1"/>
</dbReference>
<dbReference type="PANTHER" id="PTHR21604:SF0">
    <property type="entry name" value="RETROELEMENT SILENCING FACTOR 1"/>
    <property type="match status" value="1"/>
</dbReference>
<feature type="compositionally biased region" description="Polar residues" evidence="1">
    <location>
        <begin position="1243"/>
        <end position="1253"/>
    </location>
</feature>
<proteinExistence type="predicted"/>
<feature type="compositionally biased region" description="Basic and acidic residues" evidence="1">
    <location>
        <begin position="1431"/>
        <end position="1440"/>
    </location>
</feature>
<protein>
    <submittedName>
        <fullName evidence="2">Retroelement silencing factor 1</fullName>
    </submittedName>
</protein>
<feature type="compositionally biased region" description="Basic and acidic residues" evidence="1">
    <location>
        <begin position="1585"/>
        <end position="1596"/>
    </location>
</feature>
<dbReference type="Ensembl" id="ENSTGUT00000022271.1">
    <property type="protein sequence ID" value="ENSTGUP00000034455.1"/>
    <property type="gene ID" value="ENSTGUG00000019341.1"/>
</dbReference>
<feature type="region of interest" description="Disordered" evidence="1">
    <location>
        <begin position="1484"/>
        <end position="1522"/>
    </location>
</feature>
<feature type="compositionally biased region" description="Polar residues" evidence="1">
    <location>
        <begin position="1047"/>
        <end position="1059"/>
    </location>
</feature>
<reference evidence="2 3" key="1">
    <citation type="journal article" date="2010" name="Nature">
        <title>The genome of a songbird.</title>
        <authorList>
            <person name="Warren W.C."/>
            <person name="Clayton D.F."/>
            <person name="Ellegren H."/>
            <person name="Arnold A.P."/>
            <person name="Hillier L.W."/>
            <person name="Kunstner A."/>
            <person name="Searle S."/>
            <person name="White S."/>
            <person name="Vilella A.J."/>
            <person name="Fairley S."/>
            <person name="Heger A."/>
            <person name="Kong L."/>
            <person name="Ponting C.P."/>
            <person name="Jarvis E.D."/>
            <person name="Mello C.V."/>
            <person name="Minx P."/>
            <person name="Lovell P."/>
            <person name="Velho T.A."/>
            <person name="Ferris M."/>
            <person name="Balakrishnan C.N."/>
            <person name="Sinha S."/>
            <person name="Blatti C."/>
            <person name="London S.E."/>
            <person name="Li Y."/>
            <person name="Lin Y.C."/>
            <person name="George J."/>
            <person name="Sweedler J."/>
            <person name="Southey B."/>
            <person name="Gunaratne P."/>
            <person name="Watson M."/>
            <person name="Nam K."/>
            <person name="Backstrom N."/>
            <person name="Smeds L."/>
            <person name="Nabholz B."/>
            <person name="Itoh Y."/>
            <person name="Whitney O."/>
            <person name="Pfenning A.R."/>
            <person name="Howard J."/>
            <person name="Volker M."/>
            <person name="Skinner B.M."/>
            <person name="Griffin D.K."/>
            <person name="Ye L."/>
            <person name="McLaren W.M."/>
            <person name="Flicek P."/>
            <person name="Quesada V."/>
            <person name="Velasco G."/>
            <person name="Lopez-Otin C."/>
            <person name="Puente X.S."/>
            <person name="Olender T."/>
            <person name="Lancet D."/>
            <person name="Smit A.F."/>
            <person name="Hubley R."/>
            <person name="Konkel M.K."/>
            <person name="Walker J.A."/>
            <person name="Batzer M.A."/>
            <person name="Gu W."/>
            <person name="Pollock D.D."/>
            <person name="Chen L."/>
            <person name="Cheng Z."/>
            <person name="Eichler E.E."/>
            <person name="Stapley J."/>
            <person name="Slate J."/>
            <person name="Ekblom R."/>
            <person name="Birkhead T."/>
            <person name="Burke T."/>
            <person name="Burt D."/>
            <person name="Scharff C."/>
            <person name="Adam I."/>
            <person name="Richard H."/>
            <person name="Sultan M."/>
            <person name="Soldatov A."/>
            <person name="Lehrach H."/>
            <person name="Edwards S.V."/>
            <person name="Yang S.P."/>
            <person name="Li X."/>
            <person name="Graves T."/>
            <person name="Fulton L."/>
            <person name="Nelson J."/>
            <person name="Chinwalla A."/>
            <person name="Hou S."/>
            <person name="Mardis E.R."/>
            <person name="Wilson R.K."/>
        </authorList>
    </citation>
    <scope>NUCLEOTIDE SEQUENCE [LARGE SCALE GENOMIC DNA]</scope>
</reference>
<feature type="compositionally biased region" description="Basic and acidic residues" evidence="1">
    <location>
        <begin position="470"/>
        <end position="498"/>
    </location>
</feature>
<feature type="region of interest" description="Disordered" evidence="1">
    <location>
        <begin position="1706"/>
        <end position="1731"/>
    </location>
</feature>
<feature type="compositionally biased region" description="Basic and acidic residues" evidence="1">
    <location>
        <begin position="998"/>
        <end position="1007"/>
    </location>
</feature>
<feature type="compositionally biased region" description="Polar residues" evidence="1">
    <location>
        <begin position="645"/>
        <end position="660"/>
    </location>
</feature>
<dbReference type="GeneTree" id="ENSGT00390000018491"/>
<accession>A0A674HIT1</accession>
<dbReference type="GO" id="GO:1990226">
    <property type="term" value="F:histone methyltransferase binding"/>
    <property type="evidence" value="ECO:0007669"/>
    <property type="project" value="TreeGrafter"/>
</dbReference>
<keyword evidence="3" id="KW-1185">Reference proteome</keyword>
<feature type="compositionally biased region" description="Basic and acidic residues" evidence="1">
    <location>
        <begin position="1706"/>
        <end position="1726"/>
    </location>
</feature>
<feature type="region of interest" description="Disordered" evidence="1">
    <location>
        <begin position="1047"/>
        <end position="1082"/>
    </location>
</feature>
<feature type="compositionally biased region" description="Basic and acidic residues" evidence="1">
    <location>
        <begin position="1254"/>
        <end position="1269"/>
    </location>
</feature>
<feature type="region of interest" description="Disordered" evidence="1">
    <location>
        <begin position="1323"/>
        <end position="1390"/>
    </location>
</feature>
<dbReference type="GO" id="GO:0005634">
    <property type="term" value="C:nucleus"/>
    <property type="evidence" value="ECO:0007669"/>
    <property type="project" value="TreeGrafter"/>
</dbReference>
<feature type="region of interest" description="Disordered" evidence="1">
    <location>
        <begin position="1403"/>
        <end position="1440"/>
    </location>
</feature>
<organism evidence="2 3">
    <name type="scientific">Taeniopygia guttata</name>
    <name type="common">Zebra finch</name>
    <name type="synonym">Poephila guttata</name>
    <dbReference type="NCBI Taxonomy" id="59729"/>
    <lineage>
        <taxon>Eukaryota</taxon>
        <taxon>Metazoa</taxon>
        <taxon>Chordata</taxon>
        <taxon>Craniata</taxon>
        <taxon>Vertebrata</taxon>
        <taxon>Euteleostomi</taxon>
        <taxon>Archelosauria</taxon>
        <taxon>Archosauria</taxon>
        <taxon>Dinosauria</taxon>
        <taxon>Saurischia</taxon>
        <taxon>Theropoda</taxon>
        <taxon>Coelurosauria</taxon>
        <taxon>Aves</taxon>
        <taxon>Neognathae</taxon>
        <taxon>Neoaves</taxon>
        <taxon>Telluraves</taxon>
        <taxon>Australaves</taxon>
        <taxon>Passeriformes</taxon>
        <taxon>Passeroidea</taxon>
        <taxon>Estrildidae</taxon>
        <taxon>Estrildinae</taxon>
        <taxon>Taeniopygia</taxon>
    </lineage>
</organism>
<sequence length="1967" mass="216601">MDWNVRPVQNIDANTNLQSEGVCFTQLPPNGHAFPQANANPSKNACTHAENNQIVYMPTINVAFPAVNAEGFKTSDQISPGASVTGNNFFMSKYSVKRHQQMYITPLKPPIQNSPLRPEMTPASWPVSNPYSYPCRNVPPLSSQMNTGNNVRNVLGEPQYTNTNAYTVQTEMLQHNSLRLGTLHQGGIHPQNNSFPLGTSGQHVQPQIFNSNNQCKVLYSVNQNTGTNVQMPQFQQGQTAPALGAEVPRGCSAPSLLPASCVSRPAPQSSMGVPQEMQNVPNGYSINQQRCSLDPKNAPGFNSIQQHCQKQQSVEVSQSVRNVCNPSGSVTANRSFSESSVSSPGIPKELLDVVKEIEALSSKPLSDPASVPESQTSSLMNGPVNAQISSAAPTHGVGITKERLAWEAEKLKCLKKRVVLLETVHNYKKKIYNEKNALPLPPPPSYPCSPSNCLPCVSKQNVQPSPPEAVRTERPTLLVSHEERNDKNLASADNRRLEVTQSNPQVKQGSLSSSFTPVPSQSKVPAQFNNPESTVEQRDVHALASSQGTVTSSSNASCFTQAGSSVKTASKTLQIGPENSSFLQFVLSSTNVLKEKTAGATADKILTDLLCSEKPLLNTSVSGGSLLKDTSEKNVESLKGEQASVAHTKSPASETTASGDAQLQTEVAQKKTPFAENASCSQSNSSYSMEELVACLRLWGKYPPESVSVENKHSNESPTANQVSPSNQNTKKGEKKDALASMDEAVLPVTTSVGQKLDALTSNLIKNFEPQVAVVSPLVLCEQKTLSEQAGNISTPEGKTYAVSNSGSTCSLQEEEENGLSVANTVKGTIENTWSSPSDCVLEEKVDSDLQQIKVGDENQRKVSQSAQDARKNLQLGSQNKASLPESGINFCSQISQEGTRHHEDMQAVLEAGDTSTAVLENDMFCISSVCSLVEGDKFYNPQIAGMFKSIYETQAQASEGNESGASQKEQHLDLNKTELSNNTAQRESLLLKMLEETSSHLEKESSGKPLKAVSTSEQNTSFKASFKHPENSLERLANINQKLAQNSVDSSASITAKTNAPAVPGDRSKQNSMPSKNSTEKEVNFFGAKPSKYLKDQLLALVKEFPYGIEGADMLTKEAAQNHSVAEGTENQSQKEVKICNKNSHLKDPVNQTKLAALRSDQVQELSPGHNQSQKEVKICDKNSHLKDPVNQTTIAALRSDQVQELSPGHNQSQKEVKICDKNSHLKDPVNQTKIAALRSDQVQELSPGHNQSQKEVKICDKNSHLKDPVNQTKTAALRSDQVQELSPGHNQSQKEVKICNKNSHLKDPVNQTKIAALRSDQVQELSPGHNQCPSSDSRREVSQQLEKASADKDSLEGSVQPSQDLCEKEKAPQEISNPSEKSEDCSSMGGVSVACKTPHCPSQLETSGSEKNDCQLSKAENTNSAETEENNHQSDTLKKEDCAVGDLAISEKIPDSISKNKDICKYTSEMNKKPKLKVDNEYKLPTTQQEKTGRVNSFENQDADKYISSSSKERLQIDKGTQVSSKEINFFKKEHQTASQELPAKTDHTYADNMAKLSIKKERVFKTESLSKDTTKPGLTMKSKTDIHQSVKSETVEIKHSEVNQGQKIKTCEENSAEEQNCKEQKEVLRQDVGITVKEQVKLPAKIKHTKLSSYQADAVKFSDSGTVDFKSRHIKYSQHKSVKVHPLQEQPFKRKMKENMAGKKEFKKAKLEEERLKQSEGKSSKQLAHNCLLNADKAKKLNGENGWKPRSSLADCSVLKLQRKRARSSSISKNFFSSKERHLDGQNKDKCSEKMFPDKNLLYLNRRNNRLKLHLQKEPKKHYLNRVAFKRTAQERISLTKLETSPVRSVWHRTTKVSQSSNSKKDVSVSTVEKPCKQEVLEFKLCPEILFRNPAPGEESLAAKNSPERDKVIVEGVKSKKEDWLKCEPVKQKKLEEVSTVRSHFKCGIYLLFWFCQLLLPMLW</sequence>
<dbReference type="PANTHER" id="PTHR21604">
    <property type="entry name" value="RETROELEMENT SILENCING FACTOR 1"/>
    <property type="match status" value="1"/>
</dbReference>
<evidence type="ECO:0000256" key="1">
    <source>
        <dbReference type="SAM" id="MobiDB-lite"/>
    </source>
</evidence>
<feature type="region of interest" description="Disordered" evidence="1">
    <location>
        <begin position="707"/>
        <end position="739"/>
    </location>
</feature>
<feature type="compositionally biased region" description="Polar residues" evidence="1">
    <location>
        <begin position="716"/>
        <end position="730"/>
    </location>
</feature>